<dbReference type="AlphaFoldDB" id="A0A226DW58"/>
<organism evidence="2 3">
    <name type="scientific">Folsomia candida</name>
    <name type="common">Springtail</name>
    <dbReference type="NCBI Taxonomy" id="158441"/>
    <lineage>
        <taxon>Eukaryota</taxon>
        <taxon>Metazoa</taxon>
        <taxon>Ecdysozoa</taxon>
        <taxon>Arthropoda</taxon>
        <taxon>Hexapoda</taxon>
        <taxon>Collembola</taxon>
        <taxon>Entomobryomorpha</taxon>
        <taxon>Isotomoidea</taxon>
        <taxon>Isotomidae</taxon>
        <taxon>Proisotominae</taxon>
        <taxon>Folsomia</taxon>
    </lineage>
</organism>
<evidence type="ECO:0000313" key="3">
    <source>
        <dbReference type="Proteomes" id="UP000198287"/>
    </source>
</evidence>
<dbReference type="EMBL" id="LNIX01000011">
    <property type="protein sequence ID" value="OXA49044.1"/>
    <property type="molecule type" value="Genomic_DNA"/>
</dbReference>
<keyword evidence="3" id="KW-1185">Reference proteome</keyword>
<keyword evidence="1" id="KW-0732">Signal</keyword>
<proteinExistence type="predicted"/>
<evidence type="ECO:0000256" key="1">
    <source>
        <dbReference type="SAM" id="SignalP"/>
    </source>
</evidence>
<feature type="signal peptide" evidence="1">
    <location>
        <begin position="1"/>
        <end position="20"/>
    </location>
</feature>
<name>A0A226DW58_FOLCA</name>
<accession>A0A226DW58</accession>
<comment type="caution">
    <text evidence="2">The sequence shown here is derived from an EMBL/GenBank/DDBJ whole genome shotgun (WGS) entry which is preliminary data.</text>
</comment>
<evidence type="ECO:0000313" key="2">
    <source>
        <dbReference type="EMBL" id="OXA49044.1"/>
    </source>
</evidence>
<reference evidence="2 3" key="1">
    <citation type="submission" date="2015-12" db="EMBL/GenBank/DDBJ databases">
        <title>The genome of Folsomia candida.</title>
        <authorList>
            <person name="Faddeeva A."/>
            <person name="Derks M.F."/>
            <person name="Anvar Y."/>
            <person name="Smit S."/>
            <person name="Van Straalen N."/>
            <person name="Roelofs D."/>
        </authorList>
    </citation>
    <scope>NUCLEOTIDE SEQUENCE [LARGE SCALE GENOMIC DNA]</scope>
    <source>
        <strain evidence="2 3">VU population</strain>
        <tissue evidence="2">Whole body</tissue>
    </source>
</reference>
<gene>
    <name evidence="2" type="ORF">Fcan01_16302</name>
</gene>
<protein>
    <submittedName>
        <fullName evidence="2">Uncharacterized protein</fullName>
    </submittedName>
</protein>
<feature type="chain" id="PRO_5011968513" evidence="1">
    <location>
        <begin position="21"/>
        <end position="133"/>
    </location>
</feature>
<sequence>MNKINLTTFLILGVVSLSVASLERETFKKDEEDSQLLLLQGGGMTGSEDFITGYDQDLVLRREKRAPREFILKMAATQTAWCREKCGEKSGGVHAGNTRAGLSGLERGSSFLQSNSATLASVCRVDEDIVGEI</sequence>
<dbReference type="Proteomes" id="UP000198287">
    <property type="component" value="Unassembled WGS sequence"/>
</dbReference>